<keyword evidence="7" id="KW-0812">Transmembrane</keyword>
<evidence type="ECO:0000256" key="1">
    <source>
        <dbReference type="ARBA" id="ARBA00001947"/>
    </source>
</evidence>
<dbReference type="InterPro" id="IPR051156">
    <property type="entry name" value="Mito/Outer_Membr_Metalloprot"/>
</dbReference>
<keyword evidence="7" id="KW-0472">Membrane</keyword>
<keyword evidence="6" id="KW-0482">Metalloprotease</keyword>
<reference evidence="9" key="1">
    <citation type="journal article" date="2015" name="Nature">
        <title>Complex archaea that bridge the gap between prokaryotes and eukaryotes.</title>
        <authorList>
            <person name="Spang A."/>
            <person name="Saw J.H."/>
            <person name="Jorgensen S.L."/>
            <person name="Zaremba-Niedzwiedzka K."/>
            <person name="Martijn J."/>
            <person name="Lind A.E."/>
            <person name="van Eijk R."/>
            <person name="Schleper C."/>
            <person name="Guy L."/>
            <person name="Ettema T.J."/>
        </authorList>
    </citation>
    <scope>NUCLEOTIDE SEQUENCE</scope>
</reference>
<proteinExistence type="predicted"/>
<keyword evidence="7" id="KW-1133">Transmembrane helix</keyword>
<gene>
    <name evidence="9" type="ORF">LCGC14_2960220</name>
</gene>
<evidence type="ECO:0000256" key="5">
    <source>
        <dbReference type="ARBA" id="ARBA00022833"/>
    </source>
</evidence>
<dbReference type="GO" id="GO:0016020">
    <property type="term" value="C:membrane"/>
    <property type="evidence" value="ECO:0007669"/>
    <property type="project" value="TreeGrafter"/>
</dbReference>
<sequence length="321" mass="37522">VGVDAGKWPIRKQNSLFWTFDEKNSKLVQKIGQDLTKDSKRELNWEFTQIRSPKINAFCLPGGKICIYDGIIEGIEKVNIKGYRDLSKKDKIAAVLAHEIIHAEARHTARRIEKLFIFNIILIGIRIYTAIVMDIFRANADEKQKKKDAKTHDFYLFFCVLKAPEQSSVNNMDAVFKRLSYDYRNRWGIETGYRVAKTIWGKTTSRDYTLRLWLMWNAMMLYNLWALENLDLIEKKGVPEDYNCCDFTSLEEIKRAENETQQKKYPGWARTSSSRPVRPWVPRPMEKLVNFNRVLERIAVNQLKIIINSGYTPPADDQTED</sequence>
<dbReference type="Gene3D" id="3.30.2010.10">
    <property type="entry name" value="Metalloproteases ('zincins'), catalytic domain"/>
    <property type="match status" value="1"/>
</dbReference>
<dbReference type="GO" id="GO:0004222">
    <property type="term" value="F:metalloendopeptidase activity"/>
    <property type="evidence" value="ECO:0007669"/>
    <property type="project" value="InterPro"/>
</dbReference>
<accession>A0A0F8XDB0</accession>
<keyword evidence="5" id="KW-0862">Zinc</keyword>
<dbReference type="InterPro" id="IPR001915">
    <property type="entry name" value="Peptidase_M48"/>
</dbReference>
<evidence type="ECO:0000256" key="4">
    <source>
        <dbReference type="ARBA" id="ARBA00022801"/>
    </source>
</evidence>
<keyword evidence="3" id="KW-0479">Metal-binding</keyword>
<evidence type="ECO:0000256" key="7">
    <source>
        <dbReference type="SAM" id="Phobius"/>
    </source>
</evidence>
<evidence type="ECO:0000256" key="2">
    <source>
        <dbReference type="ARBA" id="ARBA00022670"/>
    </source>
</evidence>
<dbReference type="EMBL" id="LAZR01059898">
    <property type="protein sequence ID" value="KKK66823.1"/>
    <property type="molecule type" value="Genomic_DNA"/>
</dbReference>
<protein>
    <recommendedName>
        <fullName evidence="8">Peptidase M48 domain-containing protein</fullName>
    </recommendedName>
</protein>
<comment type="cofactor">
    <cofactor evidence="1">
        <name>Zn(2+)</name>
        <dbReference type="ChEBI" id="CHEBI:29105"/>
    </cofactor>
</comment>
<evidence type="ECO:0000256" key="6">
    <source>
        <dbReference type="ARBA" id="ARBA00023049"/>
    </source>
</evidence>
<evidence type="ECO:0000259" key="8">
    <source>
        <dbReference type="Pfam" id="PF01435"/>
    </source>
</evidence>
<comment type="caution">
    <text evidence="9">The sequence shown here is derived from an EMBL/GenBank/DDBJ whole genome shotgun (WGS) entry which is preliminary data.</text>
</comment>
<dbReference type="PANTHER" id="PTHR22726">
    <property type="entry name" value="METALLOENDOPEPTIDASE OMA1"/>
    <property type="match status" value="1"/>
</dbReference>
<feature type="non-terminal residue" evidence="9">
    <location>
        <position position="1"/>
    </location>
</feature>
<name>A0A0F8XDB0_9ZZZZ</name>
<keyword evidence="4" id="KW-0378">Hydrolase</keyword>
<dbReference type="PANTHER" id="PTHR22726:SF1">
    <property type="entry name" value="METALLOENDOPEPTIDASE OMA1, MITOCHONDRIAL"/>
    <property type="match status" value="1"/>
</dbReference>
<dbReference type="Pfam" id="PF01435">
    <property type="entry name" value="Peptidase_M48"/>
    <property type="match status" value="1"/>
</dbReference>
<evidence type="ECO:0000313" key="9">
    <source>
        <dbReference type="EMBL" id="KKK66823.1"/>
    </source>
</evidence>
<dbReference type="GO" id="GO:0046872">
    <property type="term" value="F:metal ion binding"/>
    <property type="evidence" value="ECO:0007669"/>
    <property type="project" value="UniProtKB-KW"/>
</dbReference>
<keyword evidence="2" id="KW-0645">Protease</keyword>
<organism evidence="9">
    <name type="scientific">marine sediment metagenome</name>
    <dbReference type="NCBI Taxonomy" id="412755"/>
    <lineage>
        <taxon>unclassified sequences</taxon>
        <taxon>metagenomes</taxon>
        <taxon>ecological metagenomes</taxon>
    </lineage>
</organism>
<dbReference type="AlphaFoldDB" id="A0A0F8XDB0"/>
<dbReference type="GO" id="GO:0051603">
    <property type="term" value="P:proteolysis involved in protein catabolic process"/>
    <property type="evidence" value="ECO:0007669"/>
    <property type="project" value="TreeGrafter"/>
</dbReference>
<evidence type="ECO:0000256" key="3">
    <source>
        <dbReference type="ARBA" id="ARBA00022723"/>
    </source>
</evidence>
<feature type="domain" description="Peptidase M48" evidence="8">
    <location>
        <begin position="27"/>
        <end position="125"/>
    </location>
</feature>
<feature type="transmembrane region" description="Helical" evidence="7">
    <location>
        <begin position="115"/>
        <end position="136"/>
    </location>
</feature>